<dbReference type="EMBL" id="AOHO01000074">
    <property type="protein sequence ID" value="EME52943.1"/>
    <property type="molecule type" value="Genomic_DNA"/>
</dbReference>
<evidence type="ECO:0000256" key="1">
    <source>
        <dbReference type="SAM" id="Phobius"/>
    </source>
</evidence>
<dbReference type="OrthoDB" id="9937677at2"/>
<reference evidence="2 3" key="1">
    <citation type="journal article" date="2013" name="Genome Announc.">
        <title>Draft Genome Sequence of Amycolatopsis decaplanina Strain DSM 44594T.</title>
        <authorList>
            <person name="Kaur N."/>
            <person name="Kumar S."/>
            <person name="Bala M."/>
            <person name="Raghava G.P."/>
            <person name="Mayilraj S."/>
        </authorList>
    </citation>
    <scope>NUCLEOTIDE SEQUENCE [LARGE SCALE GENOMIC DNA]</scope>
    <source>
        <strain evidence="2 3">DSM 44594</strain>
    </source>
</reference>
<keyword evidence="1" id="KW-0472">Membrane</keyword>
<evidence type="ECO:0000313" key="2">
    <source>
        <dbReference type="EMBL" id="EME52943.1"/>
    </source>
</evidence>
<dbReference type="AlphaFoldDB" id="M2YW52"/>
<feature type="transmembrane region" description="Helical" evidence="1">
    <location>
        <begin position="80"/>
        <end position="101"/>
    </location>
</feature>
<dbReference type="RefSeq" id="WP_007034105.1">
    <property type="nucleotide sequence ID" value="NZ_AOHO01000074.1"/>
</dbReference>
<feature type="transmembrane region" description="Helical" evidence="1">
    <location>
        <begin position="46"/>
        <end position="68"/>
    </location>
</feature>
<feature type="transmembrane region" description="Helical" evidence="1">
    <location>
        <begin position="12"/>
        <end position="34"/>
    </location>
</feature>
<name>M2YW52_9PSEU</name>
<proteinExistence type="predicted"/>
<dbReference type="Proteomes" id="UP000054226">
    <property type="component" value="Unassembled WGS sequence"/>
</dbReference>
<dbReference type="PATRIC" id="fig|1284240.4.peg.6423"/>
<accession>M2YW52</accession>
<keyword evidence="1" id="KW-1133">Transmembrane helix</keyword>
<evidence type="ECO:0000313" key="3">
    <source>
        <dbReference type="Proteomes" id="UP000054226"/>
    </source>
</evidence>
<protein>
    <submittedName>
        <fullName evidence="2">Uncharacterized protein</fullName>
    </submittedName>
</protein>
<keyword evidence="1" id="KW-0812">Transmembrane</keyword>
<gene>
    <name evidence="2" type="ORF">H074_31522</name>
</gene>
<comment type="caution">
    <text evidence="2">The sequence shown here is derived from an EMBL/GenBank/DDBJ whole genome shotgun (WGS) entry which is preliminary data.</text>
</comment>
<keyword evidence="3" id="KW-1185">Reference proteome</keyword>
<organism evidence="2 3">
    <name type="scientific">Amycolatopsis decaplanina DSM 44594</name>
    <dbReference type="NCBI Taxonomy" id="1284240"/>
    <lineage>
        <taxon>Bacteria</taxon>
        <taxon>Bacillati</taxon>
        <taxon>Actinomycetota</taxon>
        <taxon>Actinomycetes</taxon>
        <taxon>Pseudonocardiales</taxon>
        <taxon>Pseudonocardiaceae</taxon>
        <taxon>Amycolatopsis</taxon>
    </lineage>
</organism>
<sequence>MTAIPRPAPGGRVLVAVIGTCAVGGMLLSVAATMSTASWFAIDDPFLRPMVVIVLPIVIHGMLALTIVDSGHRSRRPSALAVAFLFWAYLVAGTLWAASLHSPGNNAVWLISVLQNSTGPLLLHAWRGSAGGRSSESCRELRRHVWD</sequence>